<organism evidence="1">
    <name type="scientific">viral metagenome</name>
    <dbReference type="NCBI Taxonomy" id="1070528"/>
    <lineage>
        <taxon>unclassified sequences</taxon>
        <taxon>metagenomes</taxon>
        <taxon>organismal metagenomes</taxon>
    </lineage>
</organism>
<dbReference type="EMBL" id="MN739098">
    <property type="protein sequence ID" value="QHS88541.1"/>
    <property type="molecule type" value="Genomic_DNA"/>
</dbReference>
<name>A0A6C0B9Z7_9ZZZZ</name>
<accession>A0A6C0B9Z7</accession>
<protein>
    <submittedName>
        <fullName evidence="1">Uncharacterized protein</fullName>
    </submittedName>
</protein>
<dbReference type="AlphaFoldDB" id="A0A6C0B9Z7"/>
<evidence type="ECO:0000313" key="1">
    <source>
        <dbReference type="EMBL" id="QHS88541.1"/>
    </source>
</evidence>
<reference evidence="1" key="1">
    <citation type="journal article" date="2020" name="Nature">
        <title>Giant virus diversity and host interactions through global metagenomics.</title>
        <authorList>
            <person name="Schulz F."/>
            <person name="Roux S."/>
            <person name="Paez-Espino D."/>
            <person name="Jungbluth S."/>
            <person name="Walsh D.A."/>
            <person name="Denef V.J."/>
            <person name="McMahon K.D."/>
            <person name="Konstantinidis K.T."/>
            <person name="Eloe-Fadrosh E.A."/>
            <person name="Kyrpides N.C."/>
            <person name="Woyke T."/>
        </authorList>
    </citation>
    <scope>NUCLEOTIDE SEQUENCE</scope>
    <source>
        <strain evidence="1">GVMAG-M-3300010158-55</strain>
    </source>
</reference>
<proteinExistence type="predicted"/>
<sequence>MEQLLQEKKQEKEKHDSEMLTMKSCIQQLQEDMKMLFRKTSELHYENTVLTKMVEEKIKNKLSESTGLSFTQANTIGQALMQQDVFNCM</sequence>